<keyword evidence="3" id="KW-1185">Reference proteome</keyword>
<reference evidence="2" key="1">
    <citation type="submission" date="2023-08" db="EMBL/GenBank/DDBJ databases">
        <authorList>
            <person name="Chen Y."/>
            <person name="Shah S."/>
            <person name="Dougan E. K."/>
            <person name="Thang M."/>
            <person name="Chan C."/>
        </authorList>
    </citation>
    <scope>NUCLEOTIDE SEQUENCE</scope>
</reference>
<dbReference type="Gene3D" id="3.90.550.10">
    <property type="entry name" value="Spore Coat Polysaccharide Biosynthesis Protein SpsA, Chain A"/>
    <property type="match status" value="1"/>
</dbReference>
<dbReference type="InterPro" id="IPR029044">
    <property type="entry name" value="Nucleotide-diphossugar_trans"/>
</dbReference>
<evidence type="ECO:0000256" key="1">
    <source>
        <dbReference type="SAM" id="SignalP"/>
    </source>
</evidence>
<evidence type="ECO:0008006" key="4">
    <source>
        <dbReference type="Google" id="ProtNLM"/>
    </source>
</evidence>
<protein>
    <recommendedName>
        <fullName evidence="4">Glycosyltransferase</fullName>
    </recommendedName>
</protein>
<name>A0AA36JRU1_9DINO</name>
<evidence type="ECO:0000313" key="3">
    <source>
        <dbReference type="Proteomes" id="UP001178507"/>
    </source>
</evidence>
<proteinExistence type="predicted"/>
<dbReference type="EMBL" id="CAUJNA010003828">
    <property type="protein sequence ID" value="CAJ1410621.1"/>
    <property type="molecule type" value="Genomic_DNA"/>
</dbReference>
<evidence type="ECO:0000313" key="2">
    <source>
        <dbReference type="EMBL" id="CAJ1410621.1"/>
    </source>
</evidence>
<gene>
    <name evidence="2" type="ORF">EVOR1521_LOCUS31407</name>
</gene>
<feature type="signal peptide" evidence="1">
    <location>
        <begin position="1"/>
        <end position="16"/>
    </location>
</feature>
<dbReference type="AlphaFoldDB" id="A0AA36JRU1"/>
<organism evidence="2 3">
    <name type="scientific">Effrenium voratum</name>
    <dbReference type="NCBI Taxonomy" id="2562239"/>
    <lineage>
        <taxon>Eukaryota</taxon>
        <taxon>Sar</taxon>
        <taxon>Alveolata</taxon>
        <taxon>Dinophyceae</taxon>
        <taxon>Suessiales</taxon>
        <taxon>Symbiodiniaceae</taxon>
        <taxon>Effrenium</taxon>
    </lineage>
</organism>
<comment type="caution">
    <text evidence="2">The sequence shown here is derived from an EMBL/GenBank/DDBJ whole genome shotgun (WGS) entry which is preliminary data.</text>
</comment>
<feature type="chain" id="PRO_5041313198" description="Glycosyltransferase" evidence="1">
    <location>
        <begin position="17"/>
        <end position="494"/>
    </location>
</feature>
<dbReference type="Proteomes" id="UP001178507">
    <property type="component" value="Unassembled WGS sequence"/>
</dbReference>
<accession>A0AA36JRU1</accession>
<keyword evidence="1" id="KW-0732">Signal</keyword>
<sequence length="494" mass="54908">MARAAWLAVAAAPVAAAVPVDESNVLALFKHAPGLRCKTRMFSAPFLPPEEMPMLQRMQQAAHWCALHPGCFGVQLYDGGEEDMGYCMKWCGRPQWCLSPMLESDGETLKAEELVEDKLFFLFVKPPHGSYTMAAPLAESSPARCSFAGHVGPCFEPSSCRKHNFRAHGRAFVFTDDLRRPALWLSEESYMVQMLKWATPNLVDVVLILPEPEVASYPISAEQRLQLQELGVVLHEVPWVRPALGKGIPRWAQEFWCVDRDFFKLHVLGLDYDAVIFFDSDVFVEPQKFQELDAVFDCAYQGYFLATALHGGFEALTIAFFALRPHAPLLRAVQRFLLTSSFDDDLGWNLNGFGPWGCLDGTDRWCFHCYHVGGECGQGLFYDLFYMADQIFWSALEAEPGAVRPLGVMLDGCKWLYENSLRVRGFPIVPNPCADLAAQGRCGEVIAYHKANPRTGLARARQVIEGRGCASELGGKPLRTGVSLGGVPKSESVA</sequence>